<organism evidence="10 11">
    <name type="scientific">Penicillium brasilianum</name>
    <dbReference type="NCBI Taxonomy" id="104259"/>
    <lineage>
        <taxon>Eukaryota</taxon>
        <taxon>Fungi</taxon>
        <taxon>Dikarya</taxon>
        <taxon>Ascomycota</taxon>
        <taxon>Pezizomycotina</taxon>
        <taxon>Eurotiomycetes</taxon>
        <taxon>Eurotiomycetidae</taxon>
        <taxon>Eurotiales</taxon>
        <taxon>Aspergillaceae</taxon>
        <taxon>Penicillium</taxon>
    </lineage>
</organism>
<evidence type="ECO:0000256" key="4">
    <source>
        <dbReference type="ARBA" id="ARBA00014846"/>
    </source>
</evidence>
<dbReference type="EC" id="2.7.1.158" evidence="3 9"/>
<dbReference type="Pfam" id="PF06090">
    <property type="entry name" value="Ins_P5_2-kin"/>
    <property type="match status" value="2"/>
</dbReference>
<evidence type="ECO:0000256" key="3">
    <source>
        <dbReference type="ARBA" id="ARBA00012023"/>
    </source>
</evidence>
<comment type="similarity">
    <text evidence="2">Belongs to the IPK1 type 1 family.</text>
</comment>
<proteinExistence type="inferred from homology"/>
<keyword evidence="7 9" id="KW-0418">Kinase</keyword>
<name>A0A1S9RLG2_PENBI</name>
<dbReference type="PANTHER" id="PTHR14456">
    <property type="entry name" value="INOSITOL POLYPHOSPHATE KINASE 1"/>
    <property type="match status" value="1"/>
</dbReference>
<evidence type="ECO:0000256" key="9">
    <source>
        <dbReference type="RuleBase" id="RU364126"/>
    </source>
</evidence>
<gene>
    <name evidence="10" type="ORF">PEBR_24423</name>
</gene>
<dbReference type="Proteomes" id="UP000190744">
    <property type="component" value="Unassembled WGS sequence"/>
</dbReference>
<comment type="caution">
    <text evidence="10">The sequence shown here is derived from an EMBL/GenBank/DDBJ whole genome shotgun (WGS) entry which is preliminary data.</text>
</comment>
<evidence type="ECO:0000256" key="1">
    <source>
        <dbReference type="ARBA" id="ARBA00003979"/>
    </source>
</evidence>
<comment type="function">
    <text evidence="9">Phosphorylates Ins(1,3,4,5,6)P5 at position 2 to form Ins(1,2,3,4,5,6)P6 (InsP6 or phytate).</text>
</comment>
<accession>A0A1S9RLG2</accession>
<sequence length="366" mass="40664">MTNPSLLELLPGVRLVYLAEGGANVVYRFVSAVEPPLAAQSDPLKPLPSVAREGTERFAGKLLRLHKDTAANVSYKEIVQGFDTLVRPLFEPDELVDQTLIRLPEGLIHRCNEQLRLAEANGGRPKKRHGGYLSLTEPFGLLVMDMTTFDEPGSTLAELKPKWLVQSPSAPATAHRCRTCALREMKNYDARPTGQKEQRSFCPLDLVSGTFDDVLRATEFVKGCSDRTRLAHILYRNPTLQKLLSHQKAYHKVGLHGPPAQSQETSLDMTLRDCTMYIKVGTYSDTLSKDRLVADARQQIPSDEERPVEIRLGDLDLKSAAGGKAEYWRDIEIQLIEGGWYDGLNSNQGISECALHHSSAVQHPVA</sequence>
<comment type="function">
    <text evidence="1">Has kinase activity and phosphorylates inositol-1,3,4,5,6-pentakisphosphate (Ins(1,3,4,5,6)P5) to produce 1,2,3,4,5,6-hexakisphosphate (InsP6), also known as phytate.</text>
</comment>
<evidence type="ECO:0000256" key="8">
    <source>
        <dbReference type="ARBA" id="ARBA00022840"/>
    </source>
</evidence>
<keyword evidence="6 9" id="KW-0547">Nucleotide-binding</keyword>
<dbReference type="GO" id="GO:0032958">
    <property type="term" value="P:inositol phosphate biosynthetic process"/>
    <property type="evidence" value="ECO:0007669"/>
    <property type="project" value="TreeGrafter"/>
</dbReference>
<dbReference type="GO" id="GO:0035299">
    <property type="term" value="F:inositol-1,3,4,5,6-pentakisphosphate 2-kinase activity"/>
    <property type="evidence" value="ECO:0007669"/>
    <property type="project" value="UniProtKB-EC"/>
</dbReference>
<dbReference type="EMBL" id="LJBN01000155">
    <property type="protein sequence ID" value="OOQ86120.1"/>
    <property type="molecule type" value="Genomic_DNA"/>
</dbReference>
<evidence type="ECO:0000313" key="11">
    <source>
        <dbReference type="Proteomes" id="UP000190744"/>
    </source>
</evidence>
<dbReference type="GO" id="GO:0005634">
    <property type="term" value="C:nucleus"/>
    <property type="evidence" value="ECO:0007669"/>
    <property type="project" value="TreeGrafter"/>
</dbReference>
<evidence type="ECO:0000256" key="6">
    <source>
        <dbReference type="ARBA" id="ARBA00022741"/>
    </source>
</evidence>
<comment type="catalytic activity">
    <reaction evidence="9">
        <text>1D-myo-inositol 1,3,4,5,6-pentakisphosphate + ATP = 1D-myo-inositol hexakisphosphate + ADP + H(+)</text>
        <dbReference type="Rhea" id="RHEA:20313"/>
        <dbReference type="ChEBI" id="CHEBI:15378"/>
        <dbReference type="ChEBI" id="CHEBI:30616"/>
        <dbReference type="ChEBI" id="CHEBI:57733"/>
        <dbReference type="ChEBI" id="CHEBI:58130"/>
        <dbReference type="ChEBI" id="CHEBI:456216"/>
        <dbReference type="EC" id="2.7.1.158"/>
    </reaction>
</comment>
<keyword evidence="5 9" id="KW-0808">Transferase</keyword>
<keyword evidence="8 9" id="KW-0067">ATP-binding</keyword>
<evidence type="ECO:0000256" key="7">
    <source>
        <dbReference type="ARBA" id="ARBA00022777"/>
    </source>
</evidence>
<evidence type="ECO:0000256" key="2">
    <source>
        <dbReference type="ARBA" id="ARBA00008305"/>
    </source>
</evidence>
<dbReference type="AlphaFoldDB" id="A0A1S9RLG2"/>
<dbReference type="PANTHER" id="PTHR14456:SF2">
    <property type="entry name" value="INOSITOL-PENTAKISPHOSPHATE 2-KINASE"/>
    <property type="match status" value="1"/>
</dbReference>
<comment type="domain">
    <text evidence="9">The EXKPK motif is conserved in inositol-pentakisphosphate 2-kinases of both family 1 and 2.</text>
</comment>
<dbReference type="InterPro" id="IPR009286">
    <property type="entry name" value="Ins_P5_2-kin"/>
</dbReference>
<evidence type="ECO:0000256" key="5">
    <source>
        <dbReference type="ARBA" id="ARBA00022679"/>
    </source>
</evidence>
<reference evidence="11" key="1">
    <citation type="submission" date="2015-09" db="EMBL/GenBank/DDBJ databases">
        <authorList>
            <person name="Fill T.P."/>
            <person name="Baretta J.F."/>
            <person name="de Almeida L.G."/>
            <person name="Rocha M."/>
            <person name="de Souza D.H."/>
            <person name="Malavazi I."/>
            <person name="Cerdeira L.T."/>
            <person name="Hong H."/>
            <person name="Samborskyy M."/>
            <person name="de Vasconcelos A.T."/>
            <person name="Leadlay P."/>
            <person name="Rodrigues-Filho E."/>
        </authorList>
    </citation>
    <scope>NUCLEOTIDE SEQUENCE [LARGE SCALE GENOMIC DNA]</scope>
    <source>
        <strain evidence="11">LaBioMMi 136</strain>
    </source>
</reference>
<dbReference type="GO" id="GO:0005524">
    <property type="term" value="F:ATP binding"/>
    <property type="evidence" value="ECO:0007669"/>
    <property type="project" value="UniProtKB-KW"/>
</dbReference>
<protein>
    <recommendedName>
        <fullName evidence="4 9">Inositol-pentakisphosphate 2-kinase</fullName>
        <ecNumber evidence="3 9">2.7.1.158</ecNumber>
    </recommendedName>
</protein>
<evidence type="ECO:0000313" key="10">
    <source>
        <dbReference type="EMBL" id="OOQ86120.1"/>
    </source>
</evidence>